<dbReference type="SMART" id="SM00181">
    <property type="entry name" value="EGF"/>
    <property type="match status" value="9"/>
</dbReference>
<evidence type="ECO:0000256" key="4">
    <source>
        <dbReference type="ARBA" id="ARBA00022729"/>
    </source>
</evidence>
<name>A0ABD2L853_9BILA</name>
<dbReference type="InterPro" id="IPR000034">
    <property type="entry name" value="Laminin_IV"/>
</dbReference>
<proteinExistence type="predicted"/>
<keyword evidence="12" id="KW-0175">Coiled coil</keyword>
<organism evidence="17 18">
    <name type="scientific">Heterodera trifolii</name>
    <dbReference type="NCBI Taxonomy" id="157864"/>
    <lineage>
        <taxon>Eukaryota</taxon>
        <taxon>Metazoa</taxon>
        <taxon>Ecdysozoa</taxon>
        <taxon>Nematoda</taxon>
        <taxon>Chromadorea</taxon>
        <taxon>Rhabditida</taxon>
        <taxon>Tylenchina</taxon>
        <taxon>Tylenchomorpha</taxon>
        <taxon>Tylenchoidea</taxon>
        <taxon>Heteroderidae</taxon>
        <taxon>Heteroderinae</taxon>
        <taxon>Heterodera</taxon>
    </lineage>
</organism>
<feature type="disulfide bond" evidence="11">
    <location>
        <begin position="723"/>
        <end position="732"/>
    </location>
</feature>
<feature type="compositionally biased region" description="Polar residues" evidence="13">
    <location>
        <begin position="2490"/>
        <end position="2502"/>
    </location>
</feature>
<feature type="domain" description="Laminin G" evidence="14">
    <location>
        <begin position="2267"/>
        <end position="2451"/>
    </location>
</feature>
<dbReference type="PROSITE" id="PS50025">
    <property type="entry name" value="LAM_G_DOMAIN"/>
    <property type="match status" value="5"/>
</dbReference>
<dbReference type="FunFam" id="2.10.25.10:FF:000209">
    <property type="entry name" value="Laminin subunit alpha 5"/>
    <property type="match status" value="1"/>
</dbReference>
<dbReference type="SUPFAM" id="SSF49899">
    <property type="entry name" value="Concanavalin A-like lectins/glucanases"/>
    <property type="match status" value="5"/>
</dbReference>
<feature type="disulfide bond" evidence="10">
    <location>
        <begin position="2424"/>
        <end position="2451"/>
    </location>
</feature>
<sequence>MPTPNNGYEAEDGHLPDGKNVRYAIDDNEFPNFSWRGFVVFSTIQEEIVLDLNIHKSSVYKLLAHYRNPTEVNVELEVKLVPVQTQAPDSEQFAKAVFAPSGGHPQNAFVETNPEHTFVLSPGRWNLHVRSPKRLYLDYLVLIPADYYQGEALTERIIEPCRANETENCVELLYPPIPIASKVDAITDLAKFEEMEPGTENVQNILSHSPSELLPTKIGQAALVRTDDRSKEFRVTISVPENGIYYLLVDYHGWERSAMPVRVRVQQSDHTAEGVLLINHCPYAFFCREMLSAGGRAAMLGLEKSPPPVLVTLQVQPGREFSIGAVTLVKEEQWHNDLLGQKPFCVRKNGACVAQRFPQPSNSIRTEAEKSGKNINSSIAGDKLPFPVAGEPSQMRVMALAGSGAQSTLDIEGVVATPNDYVFVVHYFSPDNPPIVVDVLIQNEHFGDALFHYCPSMSGCRTIVMDKKHSGQHHFHLDDKYVLTFYSNQTHQKWPIYIDYVMAVPLEQYTDKVLRPLPLELANEFVDKCSDDNFHNRPSNTSNYCRQKIFSLTTDFNAAALACDCNTQGSLDFACAEYGGQCKCKPNVIGRKCDRCAAGYYNFPDCIKCKCGLNHQCDEKNGQCFCPRYVEGIACDRCVQYAYGYDALIGCQLCGCSINGSMGAEQRCDPLNGQCLCKENVGGRRCENCLSGYYAFPECRECDCEQSGTTDDVCNDRTARCLCKKNVIGPRCDQCRPGTFDLRKSDLYGCSECFCFRVTDRCRSSNWPIQTLRIPDESWSLKIGNKSSTNGTILVEDGRIVYAPEAGLAPDELPMEVTFEARLQPGMDYTRMYGLHLSYAISSFPSSDRPKTFSQPDVRLFSTIPGEELEHWANEQPRNASQQFTVVVTLFPEYWLMSSGEPANRQQLMHMLLRLDRIQVKASYYERPARAVLEQFQMEMADSGAPARDESGLLRPTASSVELCECPEPYTGPSCQECAQGYHRLPAPAGTHLIGSCIPCQCNGHSGTCDPQTGVCINCQHNTEGEHCEQCREGFYGNATTGSAAACLRCPCPHPIESNNFATSCAVSERGILQHCACREGYAGERCELCAPGFFGDPLVPNGECKRCDCNDNNDLSNAGACNPRTGDCALCEGNTDGRHCEYCKAWYWGDAVHAKNCSLCACNQCGAAYCDGQNAHCECQPRVTGPLCDRCEENAWGFDSCKGCTPCQCGLAASNSQCDLKTGQCACMPGAAGQLCDQCAHGFWKYGPHGCQKCDCEADLSMGTVCDVQTGQCHCQEGATGPRCDKCLPGYLRVPNFGCRFCDECVYALAQGTDAMNERLAHLRHLLSNVSSEALTGARLNRVQKQRNELEPLLDRVVAANDPEAAELSDIIGPTIITLKENASASALRAERMMDLIGQMDKRLNDAYTKLGTVRADGQQMVEQNRLAVENIGNLKRRFETQTPLDMSRDELKAEVEQKLELIRARDANLVTAVGQAQQQMQTIDSTKERIHSMKNQSDAQRQNVNKVQARLDELKTLKTSFHDQIAAIKRNVSEVKKITDGFSLFQLNMFIDGIGKDRAAAEQALAMVGTQNAQIAELLAASAAQREEMLSTELKQLAALRDQLAEATAAAHQAMLVFRKKRQANEGDVQLKGSQRAKVIAKVTQLEMEAQKIRGIYDATRLEAHRAIEAANAFTQIAHGLLQARNNTRTAQQLMKETHGHLRGVAEAATNAKSASKAMGASIDTAAMEVAASRAQGDTLDVRLANIQPRLSQAKADLAKVSRTNGELNAREDTVAEIDKIMDKAENAYQKVAPLNATFEQWSNKMVDIDERVQKLMASSDAMNEAATAKDQIDQVEKAIPLLGEEWEQVNQRLANTEERVADCRTKLGALKERIAMARDKANRVRLGAHFEQRGGVGAFLELPLPPADELSVYNDIRFFFRTRETNGQLLFLGADNAHLSGEYIGVELENERPKLTVSLGARSVDAAQLQTPVNDMQWRELVVKRVGRAVTLALSKPSTDERAEEKSFTVGGPPPKSVLNLFDDSRRLFVGGTPRDFRLPATLKQNQFTGDMDKLRINGELVGFWNSERTQGVTGAEMRPLADAERSAESGVSFNGKGYMQMEVGAWNPRKRTAIMFSFMTFSPDGLLFFMGKDRDQLMVELVGGRISLSFDLGSGLGKLLSNGQRYNDGKWHLVQMDRQERSAKLKIDDTDKVEGESPGSMFEMSVSDVFFIGGLPSNIDARFTVHPFHGCMRNLKLDDEYVELARARVTKGVQLGCANREVRIGTLLSERAYAQFTGLKLSSNNQLQLSFRFRPAAYVPDRIVHLLTVFANNDQEEIVRVLIENGTTLVIKPNGAEGTDSAGAVRAELGQQLASGWHHVALHRDAQTLRAMVDDTHEETVAAPIEDASDLLDSSEIVLAFGRLESSALSSAHSIGFVGCLGDLLFGAQQLLSLASSSSNELTLSGCTMGPPKALSAGKAAPKNEVDELKKAEDLEGQKIEEKPTQKPSVPQIPSSQVRPEGACALPLQPHGEREDSAGMRFGLTPNARVEFALPDTLHESAASDFTLELQLRATAANGVIGFATDERHQDFTALYMSEGRPAFAFGDIQAKMNIQSSRSVLDDEWHTLRVEREAGAAVLYLDGRLEAQNRTNLGTIELLQLQSPLYIGGLPPELVPLAARLLPGVKPEFGGCLREFSLNDLALEEPVAEKDIAQCFQFTEQGIFFGKDGGYAILSPQFVVGLSFSFELELKPRTKTAVLLSVGVLEFLSLQLLNGTVKFAVDNGAGMESVIYEPISPNSLCDGHWHQIKIIKKKNLITLNVDGKSNLHIMKKKSTGETSTKDPLYLGGVPKDTKLRGLDTAEPFVGCMRILGIGKKQRRRRNLADKAMEELTADELTERMNLFGSVSRSACPLN</sequence>
<dbReference type="InterPro" id="IPR013320">
    <property type="entry name" value="ConA-like_dom_sf"/>
</dbReference>
<feature type="disulfide bond" evidence="11">
    <location>
        <begin position="677"/>
        <end position="686"/>
    </location>
</feature>
<feature type="domain" description="Laminin EGF-like" evidence="15">
    <location>
        <begin position="654"/>
        <end position="701"/>
    </location>
</feature>
<evidence type="ECO:0000259" key="14">
    <source>
        <dbReference type="PROSITE" id="PS50025"/>
    </source>
</evidence>
<evidence type="ECO:0000256" key="10">
    <source>
        <dbReference type="PROSITE-ProRule" id="PRU00122"/>
    </source>
</evidence>
<feature type="disulfide bond" evidence="11">
    <location>
        <begin position="1144"/>
        <end position="1158"/>
    </location>
</feature>
<dbReference type="SMART" id="SM00281">
    <property type="entry name" value="LamB"/>
    <property type="match status" value="1"/>
</dbReference>
<feature type="domain" description="Laminin EGF-like" evidence="15">
    <location>
        <begin position="1108"/>
        <end position="1160"/>
    </location>
</feature>
<comment type="caution">
    <text evidence="17">The sequence shown here is derived from an EMBL/GenBank/DDBJ whole genome shotgun (WGS) entry which is preliminary data.</text>
</comment>
<dbReference type="SMART" id="SM00282">
    <property type="entry name" value="LamG"/>
    <property type="match status" value="5"/>
</dbReference>
<dbReference type="FunFam" id="2.10.25.10:FF:000051">
    <property type="entry name" value="Laminin subunit alpha 4"/>
    <property type="match status" value="1"/>
</dbReference>
<dbReference type="PRINTS" id="PR00011">
    <property type="entry name" value="EGFLAMININ"/>
</dbReference>
<evidence type="ECO:0000256" key="12">
    <source>
        <dbReference type="SAM" id="Coils"/>
    </source>
</evidence>
<dbReference type="InterPro" id="IPR002049">
    <property type="entry name" value="LE_dom"/>
</dbReference>
<feature type="disulfide bond" evidence="11">
    <location>
        <begin position="1019"/>
        <end position="1028"/>
    </location>
</feature>
<dbReference type="InterPro" id="IPR010307">
    <property type="entry name" value="Laminin_dom_II"/>
</dbReference>
<feature type="disulfide bond" evidence="11">
    <location>
        <begin position="563"/>
        <end position="575"/>
    </location>
</feature>
<feature type="domain" description="Laminin EGF-like" evidence="15">
    <location>
        <begin position="1208"/>
        <end position="1254"/>
    </location>
</feature>
<dbReference type="Proteomes" id="UP001620626">
    <property type="component" value="Unassembled WGS sequence"/>
</dbReference>
<protein>
    <submittedName>
        <fullName evidence="17">Uncharacterized protein</fullName>
    </submittedName>
</protein>
<dbReference type="GO" id="GO:0040017">
    <property type="term" value="P:positive regulation of locomotion"/>
    <property type="evidence" value="ECO:0007669"/>
    <property type="project" value="UniProtKB-ARBA"/>
</dbReference>
<dbReference type="FunFam" id="2.10.25.10:FF:000188">
    <property type="entry name" value="Laminin subunit gamma 2"/>
    <property type="match status" value="1"/>
</dbReference>
<evidence type="ECO:0000256" key="1">
    <source>
        <dbReference type="ARBA" id="ARBA00004302"/>
    </source>
</evidence>
<dbReference type="InterPro" id="IPR056863">
    <property type="entry name" value="LMN_ATRN_NET-like_EGF"/>
</dbReference>
<evidence type="ECO:0000313" key="18">
    <source>
        <dbReference type="Proteomes" id="UP001620626"/>
    </source>
</evidence>
<dbReference type="PROSITE" id="PS50027">
    <property type="entry name" value="EGF_LAM_2"/>
    <property type="match status" value="7"/>
</dbReference>
<feature type="coiled-coil region" evidence="12">
    <location>
        <begin position="1478"/>
        <end position="1519"/>
    </location>
</feature>
<evidence type="ECO:0000313" key="17">
    <source>
        <dbReference type="EMBL" id="KAL3111425.1"/>
    </source>
</evidence>
<keyword evidence="8" id="KW-0325">Glycoprotein</keyword>
<dbReference type="Pfam" id="PF06009">
    <property type="entry name" value="Laminin_II"/>
    <property type="match status" value="1"/>
</dbReference>
<reference evidence="17 18" key="1">
    <citation type="submission" date="2024-10" db="EMBL/GenBank/DDBJ databases">
        <authorList>
            <person name="Kim D."/>
        </authorList>
    </citation>
    <scope>NUCLEOTIDE SEQUENCE [LARGE SCALE GENOMIC DNA]</scope>
    <source>
        <strain evidence="17">BH-2024</strain>
    </source>
</reference>
<evidence type="ECO:0000256" key="13">
    <source>
        <dbReference type="SAM" id="MobiDB-lite"/>
    </source>
</evidence>
<feature type="disulfide bond" evidence="11">
    <location>
        <begin position="1228"/>
        <end position="1237"/>
    </location>
</feature>
<feature type="compositionally biased region" description="Basic and acidic residues" evidence="13">
    <location>
        <begin position="2479"/>
        <end position="2489"/>
    </location>
</feature>
<keyword evidence="3" id="KW-0272">Extracellular matrix</keyword>
<dbReference type="GO" id="GO:0005604">
    <property type="term" value="C:basement membrane"/>
    <property type="evidence" value="ECO:0007669"/>
    <property type="project" value="UniProtKB-SubCell"/>
</dbReference>
<dbReference type="CDD" id="cd00055">
    <property type="entry name" value="EGF_Lam"/>
    <property type="match status" value="10"/>
</dbReference>
<evidence type="ECO:0000256" key="9">
    <source>
        <dbReference type="ARBA" id="ARBA00023292"/>
    </source>
</evidence>
<keyword evidence="18" id="KW-1185">Reference proteome</keyword>
<feature type="domain" description="Laminin EGF-like" evidence="15">
    <location>
        <begin position="1255"/>
        <end position="1302"/>
    </location>
</feature>
<keyword evidence="2" id="KW-0964">Secreted</keyword>
<feature type="domain" description="Laminin EGF-like" evidence="15">
    <location>
        <begin position="702"/>
        <end position="752"/>
    </location>
</feature>
<gene>
    <name evidence="17" type="ORF">niasHT_017652</name>
</gene>
<feature type="domain" description="Laminin G" evidence="14">
    <location>
        <begin position="2092"/>
        <end position="2261"/>
    </location>
</feature>
<dbReference type="Gene3D" id="2.10.25.10">
    <property type="entry name" value="Laminin"/>
    <property type="match status" value="9"/>
</dbReference>
<comment type="caution">
    <text evidence="11">Lacks conserved residue(s) required for the propagation of feature annotation.</text>
</comment>
<keyword evidence="6" id="KW-0084">Basement membrane</keyword>
<dbReference type="FunFam" id="2.10.25.10:FF:000106">
    <property type="entry name" value="Heparan sulfate proteoglycan 2"/>
    <property type="match status" value="1"/>
</dbReference>
<evidence type="ECO:0000259" key="16">
    <source>
        <dbReference type="PROSITE" id="PS51115"/>
    </source>
</evidence>
<feature type="domain" description="Laminin G" evidence="14">
    <location>
        <begin position="2706"/>
        <end position="2896"/>
    </location>
</feature>
<dbReference type="Pfam" id="PF00053">
    <property type="entry name" value="EGF_laminin"/>
    <property type="match status" value="9"/>
</dbReference>
<accession>A0ABD2L853</accession>
<feature type="disulfide bond" evidence="11">
    <location>
        <begin position="1255"/>
        <end position="1267"/>
    </location>
</feature>
<dbReference type="SMART" id="SM00180">
    <property type="entry name" value="EGF_Lam"/>
    <property type="match status" value="10"/>
</dbReference>
<evidence type="ECO:0000256" key="7">
    <source>
        <dbReference type="ARBA" id="ARBA00023157"/>
    </source>
</evidence>
<evidence type="ECO:0000256" key="6">
    <source>
        <dbReference type="ARBA" id="ARBA00022869"/>
    </source>
</evidence>
<feature type="domain" description="Laminin G" evidence="14">
    <location>
        <begin position="2523"/>
        <end position="2700"/>
    </location>
</feature>
<feature type="disulfide bond" evidence="11">
    <location>
        <begin position="1276"/>
        <end position="1285"/>
    </location>
</feature>
<feature type="disulfide bond" evidence="11">
    <location>
        <begin position="702"/>
        <end position="714"/>
    </location>
</feature>
<feature type="domain" description="Laminin EGF-like" evidence="15">
    <location>
        <begin position="563"/>
        <end position="608"/>
    </location>
</feature>
<evidence type="ECO:0000256" key="3">
    <source>
        <dbReference type="ARBA" id="ARBA00022530"/>
    </source>
</evidence>
<dbReference type="Pfam" id="PF24973">
    <property type="entry name" value="EGF_LMN_ATRN"/>
    <property type="match status" value="1"/>
</dbReference>
<evidence type="ECO:0000256" key="2">
    <source>
        <dbReference type="ARBA" id="ARBA00022525"/>
    </source>
</evidence>
<dbReference type="Gene3D" id="2.60.120.200">
    <property type="match status" value="5"/>
</dbReference>
<keyword evidence="4" id="KW-0732">Signal</keyword>
<keyword evidence="5" id="KW-0677">Repeat</keyword>
<feature type="region of interest" description="Disordered" evidence="13">
    <location>
        <begin position="2479"/>
        <end position="2519"/>
    </location>
</feature>
<feature type="disulfide bond" evidence="11">
    <location>
        <begin position="704"/>
        <end position="721"/>
    </location>
</feature>
<dbReference type="PANTHER" id="PTHR10574:SF406">
    <property type="entry name" value="LAMININ SUBUNIT ALPHA 5"/>
    <property type="match status" value="1"/>
</dbReference>
<feature type="disulfide bond" evidence="11">
    <location>
        <begin position="1132"/>
        <end position="1141"/>
    </location>
</feature>
<keyword evidence="9 11" id="KW-0424">Laminin EGF-like domain</keyword>
<dbReference type="InterPro" id="IPR000742">
    <property type="entry name" value="EGF"/>
</dbReference>
<evidence type="ECO:0000256" key="5">
    <source>
        <dbReference type="ARBA" id="ARBA00022737"/>
    </source>
</evidence>
<feature type="coiled-coil region" evidence="12">
    <location>
        <begin position="1821"/>
        <end position="1876"/>
    </location>
</feature>
<dbReference type="PANTHER" id="PTHR10574">
    <property type="entry name" value="NETRIN/LAMININ-RELATED"/>
    <property type="match status" value="1"/>
</dbReference>
<dbReference type="FunFam" id="2.10.25.10:FF:000083">
    <property type="entry name" value="Laminin subunit alpha"/>
    <property type="match status" value="1"/>
</dbReference>
<dbReference type="PROSITE" id="PS51115">
    <property type="entry name" value="LAMININ_IVA"/>
    <property type="match status" value="1"/>
</dbReference>
<dbReference type="Pfam" id="PF00052">
    <property type="entry name" value="Laminin_B"/>
    <property type="match status" value="1"/>
</dbReference>
<evidence type="ECO:0000259" key="15">
    <source>
        <dbReference type="PROSITE" id="PS50027"/>
    </source>
</evidence>
<dbReference type="InterPro" id="IPR050440">
    <property type="entry name" value="Laminin/Netrin_ECM"/>
</dbReference>
<feature type="domain" description="Laminin EGF-like" evidence="15">
    <location>
        <begin position="1000"/>
        <end position="1049"/>
    </location>
</feature>
<dbReference type="PROSITE" id="PS01248">
    <property type="entry name" value="EGF_LAM_1"/>
    <property type="match status" value="7"/>
</dbReference>
<dbReference type="InterPro" id="IPR001791">
    <property type="entry name" value="Laminin_G"/>
</dbReference>
<feature type="disulfide bond" evidence="11">
    <location>
        <begin position="565"/>
        <end position="582"/>
    </location>
</feature>
<dbReference type="SUPFAM" id="SSF57196">
    <property type="entry name" value="EGF/Laminin"/>
    <property type="match status" value="7"/>
</dbReference>
<feature type="disulfide bond" evidence="11">
    <location>
        <begin position="584"/>
        <end position="593"/>
    </location>
</feature>
<feature type="disulfide bond" evidence="11">
    <location>
        <begin position="1257"/>
        <end position="1274"/>
    </location>
</feature>
<dbReference type="CDD" id="cd00110">
    <property type="entry name" value="LamG"/>
    <property type="match status" value="5"/>
</dbReference>
<keyword evidence="7 11" id="KW-1015">Disulfide bond</keyword>
<dbReference type="FunFam" id="2.10.25.10:FF:000407">
    <property type="entry name" value="Laminin subunit alpha-3"/>
    <property type="match status" value="1"/>
</dbReference>
<dbReference type="Pfam" id="PF02210">
    <property type="entry name" value="Laminin_G_2"/>
    <property type="match status" value="5"/>
</dbReference>
<evidence type="ECO:0000256" key="8">
    <source>
        <dbReference type="ARBA" id="ARBA00023180"/>
    </source>
</evidence>
<comment type="subcellular location">
    <subcellularLocation>
        <location evidence="1">Secreted</location>
        <location evidence="1">Extracellular space</location>
        <location evidence="1">Extracellular matrix</location>
        <location evidence="1">Basement membrane</location>
    </subcellularLocation>
</comment>
<evidence type="ECO:0000256" key="11">
    <source>
        <dbReference type="PROSITE-ProRule" id="PRU00460"/>
    </source>
</evidence>
<feature type="domain" description="Laminin G" evidence="14">
    <location>
        <begin position="1892"/>
        <end position="2085"/>
    </location>
</feature>
<feature type="domain" description="Laminin IV type A" evidence="16">
    <location>
        <begin position="751"/>
        <end position="963"/>
    </location>
</feature>
<dbReference type="Gene3D" id="1.10.287.1490">
    <property type="match status" value="1"/>
</dbReference>
<dbReference type="EMBL" id="JBICBT010000506">
    <property type="protein sequence ID" value="KAL3111425.1"/>
    <property type="molecule type" value="Genomic_DNA"/>
</dbReference>